<dbReference type="Gene3D" id="3.90.220.20">
    <property type="entry name" value="DNA methylase specificity domains"/>
    <property type="match status" value="2"/>
</dbReference>
<keyword evidence="3" id="KW-0540">Nuclease</keyword>
<protein>
    <submittedName>
        <fullName evidence="3">Restriction endonuclease S subunit</fullName>
    </submittedName>
</protein>
<evidence type="ECO:0000313" key="3">
    <source>
        <dbReference type="EMBL" id="PTQ64641.1"/>
    </source>
</evidence>
<organism evidence="3 4">
    <name type="scientific">Celeribacter persicus</name>
    <dbReference type="NCBI Taxonomy" id="1651082"/>
    <lineage>
        <taxon>Bacteria</taxon>
        <taxon>Pseudomonadati</taxon>
        <taxon>Pseudomonadota</taxon>
        <taxon>Alphaproteobacteria</taxon>
        <taxon>Rhodobacterales</taxon>
        <taxon>Roseobacteraceae</taxon>
        <taxon>Celeribacter</taxon>
    </lineage>
</organism>
<dbReference type="SUPFAM" id="SSF116734">
    <property type="entry name" value="DNA methylase specificity domain"/>
    <property type="match status" value="2"/>
</dbReference>
<keyword evidence="3" id="KW-0255">Endonuclease</keyword>
<sequence length="417" mass="46566">MSFTETRLDHLFSEVKELIPLERTELLTPSVVHGIVPQASLGMKPQQALREGYSVSPAQPDDFVISLSSHAHGIEYCGISGGISPDYTLLRPKCDKRIIPYLKYALKSSWIIQQLGVFKTGVRMGLRLTWNKVRYCKIDVPAPEVAEVLATFLDRETGRIDGLIEKKTQFIALLKEKRAAVITHAVTKGFDPDAPTKDSGEAWIGEIPVHWEVKPLRAFFNFRNEKNDPVKTENILSLSIAHGVTPYTEEGRGGNKSKDDLTAYKIAHEGDIVLNSMNVIVGAVGRSKYYGAISPVYYALYPKNDDVYVPFFEKIFMNSGFQKGLLRFGKGILMKISGTGQMNTIRMKISQDDLKTVRFPVPPHNEQVEIARQIEYEVSRIDGLISLTERSIDLLREKRAALITAAVTGKIDVRAAA</sequence>
<comment type="caution">
    <text evidence="3">The sequence shown here is derived from an EMBL/GenBank/DDBJ whole genome shotgun (WGS) entry which is preliminary data.</text>
</comment>
<evidence type="ECO:0000313" key="4">
    <source>
        <dbReference type="Proteomes" id="UP000244077"/>
    </source>
</evidence>
<dbReference type="GO" id="GO:0009307">
    <property type="term" value="P:DNA restriction-modification system"/>
    <property type="evidence" value="ECO:0007669"/>
    <property type="project" value="UniProtKB-KW"/>
</dbReference>
<accession>A0A2T5GZ78</accession>
<dbReference type="Proteomes" id="UP000244077">
    <property type="component" value="Unassembled WGS sequence"/>
</dbReference>
<keyword evidence="4" id="KW-1185">Reference proteome</keyword>
<dbReference type="PANTHER" id="PTHR43140:SF1">
    <property type="entry name" value="TYPE I RESTRICTION ENZYME ECOKI SPECIFICITY SUBUNIT"/>
    <property type="match status" value="1"/>
</dbReference>
<dbReference type="Gene3D" id="1.10.287.1120">
    <property type="entry name" value="Bipartite methylase S protein"/>
    <property type="match status" value="1"/>
</dbReference>
<dbReference type="InterPro" id="IPR044946">
    <property type="entry name" value="Restrct_endonuc_typeI_TRD_sf"/>
</dbReference>
<dbReference type="RefSeq" id="WP_107818225.1">
    <property type="nucleotide sequence ID" value="NZ_QAOH01000040.1"/>
</dbReference>
<keyword evidence="3" id="KW-0378">Hydrolase</keyword>
<dbReference type="AlphaFoldDB" id="A0A2T5GZ78"/>
<name>A0A2T5GZ78_9RHOB</name>
<evidence type="ECO:0000256" key="2">
    <source>
        <dbReference type="ARBA" id="ARBA00023125"/>
    </source>
</evidence>
<dbReference type="GO" id="GO:0004519">
    <property type="term" value="F:endonuclease activity"/>
    <property type="evidence" value="ECO:0007669"/>
    <property type="project" value="UniProtKB-KW"/>
</dbReference>
<dbReference type="EMBL" id="QAOH01000040">
    <property type="protein sequence ID" value="PTQ64641.1"/>
    <property type="molecule type" value="Genomic_DNA"/>
</dbReference>
<keyword evidence="2" id="KW-0238">DNA-binding</keyword>
<dbReference type="PANTHER" id="PTHR43140">
    <property type="entry name" value="TYPE-1 RESTRICTION ENZYME ECOKI SPECIFICITY PROTEIN"/>
    <property type="match status" value="1"/>
</dbReference>
<evidence type="ECO:0000256" key="1">
    <source>
        <dbReference type="ARBA" id="ARBA00022747"/>
    </source>
</evidence>
<dbReference type="GO" id="GO:0003677">
    <property type="term" value="F:DNA binding"/>
    <property type="evidence" value="ECO:0007669"/>
    <property type="project" value="UniProtKB-KW"/>
</dbReference>
<dbReference type="InterPro" id="IPR051212">
    <property type="entry name" value="Type-I_RE_S_subunit"/>
</dbReference>
<dbReference type="OrthoDB" id="512700at2"/>
<keyword evidence="1" id="KW-0680">Restriction system</keyword>
<reference evidence="3 4" key="1">
    <citation type="submission" date="2018-04" db="EMBL/GenBank/DDBJ databases">
        <title>Genomic Encyclopedia of Archaeal and Bacterial Type Strains, Phase II (KMG-II): from individual species to whole genera.</title>
        <authorList>
            <person name="Goeker M."/>
        </authorList>
    </citation>
    <scope>NUCLEOTIDE SEQUENCE [LARGE SCALE GENOMIC DNA]</scope>
    <source>
        <strain evidence="3 4">DSM 100434</strain>
    </source>
</reference>
<gene>
    <name evidence="3" type="ORF">C8N42_1406</name>
</gene>
<proteinExistence type="predicted"/>